<sequence length="448" mass="47153">MQDDIRAAGAINVQDFLNEHRFSPFQWLIFALCFLIVLLDGFDTAAIGFIAPSLIKDWGVSRQALAPVLSAALFGLAAGALFAGPLSDRVGRKVVLAASVMLFGVACAWSSFSTSLTELAILRFVTGLGLGAAMPNAVTLMSEYCPEKRRSTLTNAMFCGFPLGAAFGGFLAAWMIPQWGWRSVLMLGGVVPVLVAIVIVLLLPESVRFLLAKGGRQDKVRAALRRISASADKASAFVMSEKAPASKATSGMGVIMSRPYLVGTLMLWLTYFMGLVIFYSLINWMPLLLKDAGLSPQNATLVSALFPLGGVGAVFFGYLMDRYNPTAVVAVGFALTAASIFAIGQSADNLAVLMGVVFVAGVVMNTAQSSLPSLAAAFYPTQGRATGVSWMMGVGRLGGIAGSFLVAELARQQFGIQGIFAVVALAGVAAMLALLVKLAAEPKLRGQV</sequence>
<dbReference type="Pfam" id="PF07690">
    <property type="entry name" value="MFS_1"/>
    <property type="match status" value="1"/>
</dbReference>
<evidence type="ECO:0000256" key="3">
    <source>
        <dbReference type="ARBA" id="ARBA00022989"/>
    </source>
</evidence>
<dbReference type="PROSITE" id="PS00217">
    <property type="entry name" value="SUGAR_TRANSPORT_2"/>
    <property type="match status" value="1"/>
</dbReference>
<keyword evidence="2 5" id="KW-0812">Transmembrane</keyword>
<protein>
    <submittedName>
        <fullName evidence="7">MFS transporter, AAHS family, 4-hydroxybenzoate transporter</fullName>
    </submittedName>
</protein>
<evidence type="ECO:0000256" key="4">
    <source>
        <dbReference type="ARBA" id="ARBA00023136"/>
    </source>
</evidence>
<comment type="subcellular location">
    <subcellularLocation>
        <location evidence="1">Membrane</location>
        <topology evidence="1">Multi-pass membrane protein</topology>
    </subcellularLocation>
</comment>
<feature type="transmembrane region" description="Helical" evidence="5">
    <location>
        <begin position="350"/>
        <end position="367"/>
    </location>
</feature>
<dbReference type="CDD" id="cd17365">
    <property type="entry name" value="MFS_PcaK_like"/>
    <property type="match status" value="1"/>
</dbReference>
<feature type="transmembrane region" description="Helical" evidence="5">
    <location>
        <begin position="260"/>
        <end position="281"/>
    </location>
</feature>
<feature type="transmembrane region" description="Helical" evidence="5">
    <location>
        <begin position="183"/>
        <end position="203"/>
    </location>
</feature>
<evidence type="ECO:0000259" key="6">
    <source>
        <dbReference type="PROSITE" id="PS50850"/>
    </source>
</evidence>
<dbReference type="GO" id="GO:0005886">
    <property type="term" value="C:plasma membrane"/>
    <property type="evidence" value="ECO:0007669"/>
    <property type="project" value="TreeGrafter"/>
</dbReference>
<dbReference type="RefSeq" id="WP_091874880.1">
    <property type="nucleotide sequence ID" value="NZ_FOLD01000012.1"/>
</dbReference>
<accession>A0A1I1N3I2</accession>
<dbReference type="OrthoDB" id="7066727at2"/>
<feature type="transmembrane region" description="Helical" evidence="5">
    <location>
        <begin position="388"/>
        <end position="407"/>
    </location>
</feature>
<feature type="transmembrane region" description="Helical" evidence="5">
    <location>
        <begin position="301"/>
        <end position="320"/>
    </location>
</feature>
<evidence type="ECO:0000313" key="7">
    <source>
        <dbReference type="EMBL" id="SFC91762.1"/>
    </source>
</evidence>
<dbReference type="EMBL" id="FOLD01000012">
    <property type="protein sequence ID" value="SFC91762.1"/>
    <property type="molecule type" value="Genomic_DNA"/>
</dbReference>
<dbReference type="InterPro" id="IPR020846">
    <property type="entry name" value="MFS_dom"/>
</dbReference>
<feature type="transmembrane region" description="Helical" evidence="5">
    <location>
        <begin position="27"/>
        <end position="52"/>
    </location>
</feature>
<feature type="transmembrane region" description="Helical" evidence="5">
    <location>
        <begin position="153"/>
        <end position="177"/>
    </location>
</feature>
<dbReference type="STRING" id="1164594.SAMN05216204_11255"/>
<organism evidence="7 8">
    <name type="scientific">Massilia yuzhufengensis</name>
    <dbReference type="NCBI Taxonomy" id="1164594"/>
    <lineage>
        <taxon>Bacteria</taxon>
        <taxon>Pseudomonadati</taxon>
        <taxon>Pseudomonadota</taxon>
        <taxon>Betaproteobacteria</taxon>
        <taxon>Burkholderiales</taxon>
        <taxon>Oxalobacteraceae</taxon>
        <taxon>Telluria group</taxon>
        <taxon>Massilia</taxon>
    </lineage>
</organism>
<feature type="transmembrane region" description="Helical" evidence="5">
    <location>
        <begin position="327"/>
        <end position="344"/>
    </location>
</feature>
<dbReference type="PANTHER" id="PTHR23508">
    <property type="entry name" value="CARBOXYLIC ACID TRANSPORTER PROTEIN HOMOLOG"/>
    <property type="match status" value="1"/>
</dbReference>
<dbReference type="InterPro" id="IPR011701">
    <property type="entry name" value="MFS"/>
</dbReference>
<keyword evidence="3 5" id="KW-1133">Transmembrane helix</keyword>
<dbReference type="PROSITE" id="PS00216">
    <property type="entry name" value="SUGAR_TRANSPORT_1"/>
    <property type="match status" value="1"/>
</dbReference>
<evidence type="ECO:0000256" key="1">
    <source>
        <dbReference type="ARBA" id="ARBA00004141"/>
    </source>
</evidence>
<proteinExistence type="predicted"/>
<dbReference type="GO" id="GO:0046943">
    <property type="term" value="F:carboxylic acid transmembrane transporter activity"/>
    <property type="evidence" value="ECO:0007669"/>
    <property type="project" value="TreeGrafter"/>
</dbReference>
<dbReference type="Gene3D" id="1.20.1250.20">
    <property type="entry name" value="MFS general substrate transporter like domains"/>
    <property type="match status" value="1"/>
</dbReference>
<dbReference type="PANTHER" id="PTHR23508:SF10">
    <property type="entry name" value="CARBOXYLIC ACID TRANSPORTER PROTEIN HOMOLOG"/>
    <property type="match status" value="1"/>
</dbReference>
<evidence type="ECO:0000313" key="8">
    <source>
        <dbReference type="Proteomes" id="UP000198639"/>
    </source>
</evidence>
<dbReference type="PROSITE" id="PS50850">
    <property type="entry name" value="MFS"/>
    <property type="match status" value="1"/>
</dbReference>
<dbReference type="InterPro" id="IPR005829">
    <property type="entry name" value="Sugar_transporter_CS"/>
</dbReference>
<reference evidence="8" key="1">
    <citation type="submission" date="2016-10" db="EMBL/GenBank/DDBJ databases">
        <authorList>
            <person name="Varghese N."/>
            <person name="Submissions S."/>
        </authorList>
    </citation>
    <scope>NUCLEOTIDE SEQUENCE [LARGE SCALE GENOMIC DNA]</scope>
    <source>
        <strain evidence="8">CGMCC 1.12041</strain>
    </source>
</reference>
<feature type="transmembrane region" description="Helical" evidence="5">
    <location>
        <begin position="419"/>
        <end position="440"/>
    </location>
</feature>
<keyword evidence="8" id="KW-1185">Reference proteome</keyword>
<dbReference type="InterPro" id="IPR036259">
    <property type="entry name" value="MFS_trans_sf"/>
</dbReference>
<feature type="transmembrane region" description="Helical" evidence="5">
    <location>
        <begin position="120"/>
        <end position="141"/>
    </location>
</feature>
<feature type="transmembrane region" description="Helical" evidence="5">
    <location>
        <begin position="64"/>
        <end position="82"/>
    </location>
</feature>
<dbReference type="SUPFAM" id="SSF103473">
    <property type="entry name" value="MFS general substrate transporter"/>
    <property type="match status" value="1"/>
</dbReference>
<feature type="transmembrane region" description="Helical" evidence="5">
    <location>
        <begin position="94"/>
        <end position="114"/>
    </location>
</feature>
<name>A0A1I1N3I2_9BURK</name>
<dbReference type="Proteomes" id="UP000198639">
    <property type="component" value="Unassembled WGS sequence"/>
</dbReference>
<gene>
    <name evidence="7" type="ORF">SAMN05216204_11255</name>
</gene>
<evidence type="ECO:0000256" key="2">
    <source>
        <dbReference type="ARBA" id="ARBA00022692"/>
    </source>
</evidence>
<dbReference type="AlphaFoldDB" id="A0A1I1N3I2"/>
<feature type="domain" description="Major facilitator superfamily (MFS) profile" evidence="6">
    <location>
        <begin position="29"/>
        <end position="445"/>
    </location>
</feature>
<evidence type="ECO:0000256" key="5">
    <source>
        <dbReference type="SAM" id="Phobius"/>
    </source>
</evidence>
<keyword evidence="4 5" id="KW-0472">Membrane</keyword>